<dbReference type="SUPFAM" id="SSF52540">
    <property type="entry name" value="P-loop containing nucleoside triphosphate hydrolases"/>
    <property type="match status" value="1"/>
</dbReference>
<dbReference type="InterPro" id="IPR017026">
    <property type="entry name" value="ImuA"/>
</dbReference>
<evidence type="ECO:0000313" key="3">
    <source>
        <dbReference type="Proteomes" id="UP000321249"/>
    </source>
</evidence>
<dbReference type="InterPro" id="IPR027417">
    <property type="entry name" value="P-loop_NTPase"/>
</dbReference>
<feature type="region of interest" description="Disordered" evidence="1">
    <location>
        <begin position="235"/>
        <end position="256"/>
    </location>
</feature>
<evidence type="ECO:0000313" key="2">
    <source>
        <dbReference type="EMBL" id="TXC64981.1"/>
    </source>
</evidence>
<accession>A0A5C6TYW2</accession>
<feature type="compositionally biased region" description="Basic and acidic residues" evidence="1">
    <location>
        <begin position="241"/>
        <end position="256"/>
    </location>
</feature>
<organism evidence="2 3">
    <name type="scientific">Allosphingosinicella ginsenosidimutans</name>
    <dbReference type="NCBI Taxonomy" id="1176539"/>
    <lineage>
        <taxon>Bacteria</taxon>
        <taxon>Pseudomonadati</taxon>
        <taxon>Pseudomonadota</taxon>
        <taxon>Alphaproteobacteria</taxon>
        <taxon>Sphingomonadales</taxon>
        <taxon>Sphingomonadaceae</taxon>
        <taxon>Allosphingosinicella</taxon>
    </lineage>
</organism>
<keyword evidence="3" id="KW-1185">Reference proteome</keyword>
<sequence>MMTFSPSSLAELRAAVRTIEQNGRADGRGAVPFGLDAVDGRLAGGGLAMAALHEAAAASEAPGDMAAATLFVAAIAARFSRNEGDGQVLWALTGPGLFAPGLAGAGLTGDRVFFAACRDDAEALAAMEDALRHGGLAAVVGEISRIDQASLRRLQLAAEDGGSAALLLRRWHRRGGDPLAAPSSAVTRWRIGCAPSAVLPYPGIGRARWHVDLVRQRGGPPFHWLLEAPDGEARLALPAGPRDRADPAGRADRLAA</sequence>
<gene>
    <name evidence="2" type="ORF">FRZ32_08755</name>
</gene>
<comment type="caution">
    <text evidence="2">The sequence shown here is derived from an EMBL/GenBank/DDBJ whole genome shotgun (WGS) entry which is preliminary data.</text>
</comment>
<reference evidence="2 3" key="1">
    <citation type="journal article" date="2015" name="J. Microbiol.">
        <title>Sphingosinicella ginsenosidimutans sp. nov., with ginsenoside converting activity.</title>
        <authorList>
            <person name="Kim J.K."/>
            <person name="Kang M.S."/>
            <person name="Park S.C."/>
            <person name="Kim K.M."/>
            <person name="Choi K."/>
            <person name="Yoon M.H."/>
            <person name="Im W.T."/>
        </authorList>
    </citation>
    <scope>NUCLEOTIDE SEQUENCE [LARGE SCALE GENOMIC DNA]</scope>
    <source>
        <strain evidence="2 3">BS-11</strain>
    </source>
</reference>
<evidence type="ECO:0000256" key="1">
    <source>
        <dbReference type="SAM" id="MobiDB-lite"/>
    </source>
</evidence>
<dbReference type="AlphaFoldDB" id="A0A5C6TYW2"/>
<dbReference type="Proteomes" id="UP000321249">
    <property type="component" value="Unassembled WGS sequence"/>
</dbReference>
<dbReference type="PIRSF" id="PIRSF034285">
    <property type="entry name" value="UCP034285"/>
    <property type="match status" value="1"/>
</dbReference>
<name>A0A5C6TYW2_9SPHN</name>
<dbReference type="Gene3D" id="3.40.50.300">
    <property type="entry name" value="P-loop containing nucleotide triphosphate hydrolases"/>
    <property type="match status" value="1"/>
</dbReference>
<dbReference type="OrthoDB" id="7202530at2"/>
<proteinExistence type="predicted"/>
<protein>
    <submittedName>
        <fullName evidence="2">Protein ImuA</fullName>
    </submittedName>
</protein>
<dbReference type="EMBL" id="VOQQ01000001">
    <property type="protein sequence ID" value="TXC64981.1"/>
    <property type="molecule type" value="Genomic_DNA"/>
</dbReference>